<keyword evidence="1" id="KW-0808">Transferase</keyword>
<accession>A0A1I0QFC1</accession>
<sequence>MLFKETVSKEMWELIQTLMKDEMLKNFLLVGGTALSLKIGHRISVDVDLFTTKSFDAGNMVEYLKKNYNAEHSRHNNNSIFTFIDDIKVDLITHDYPIIKPIETTDNIRMISNIDIGAMKLHAMMQSGQRLKDFVDMHFLLEQNPLKEYLNAYEQKYGGNSKLAGYALLHHEDINRAVSIQLMKGKENSWKTIKDRLQKAVVSPDLKFGEIKSNSIQQSIKKGKGFRR</sequence>
<name>A0A1I0QFC1_9FLAO</name>
<reference evidence="2" key="1">
    <citation type="submission" date="2016-10" db="EMBL/GenBank/DDBJ databases">
        <authorList>
            <person name="Varghese N."/>
            <person name="Submissions S."/>
        </authorList>
    </citation>
    <scope>NUCLEOTIDE SEQUENCE [LARGE SCALE GENOMIC DNA]</scope>
    <source>
        <strain evidence="2">DSM 17724</strain>
    </source>
</reference>
<evidence type="ECO:0000313" key="1">
    <source>
        <dbReference type="EMBL" id="SEW25750.1"/>
    </source>
</evidence>
<dbReference type="AlphaFoldDB" id="A0A1I0QFC1"/>
<dbReference type="Proteomes" id="UP000199469">
    <property type="component" value="Unassembled WGS sequence"/>
</dbReference>
<keyword evidence="2" id="KW-1185">Reference proteome</keyword>
<dbReference type="RefSeq" id="WP_089791742.1">
    <property type="nucleotide sequence ID" value="NZ_FOIU01000001.1"/>
</dbReference>
<dbReference type="Pfam" id="PF08843">
    <property type="entry name" value="AbiEii"/>
    <property type="match status" value="1"/>
</dbReference>
<organism evidence="1 2">
    <name type="scientific">Chryseobacterium wanjuense</name>
    <dbReference type="NCBI Taxonomy" id="356305"/>
    <lineage>
        <taxon>Bacteria</taxon>
        <taxon>Pseudomonadati</taxon>
        <taxon>Bacteroidota</taxon>
        <taxon>Flavobacteriia</taxon>
        <taxon>Flavobacteriales</taxon>
        <taxon>Weeksellaceae</taxon>
        <taxon>Chryseobacterium group</taxon>
        <taxon>Chryseobacterium</taxon>
    </lineage>
</organism>
<proteinExistence type="predicted"/>
<protein>
    <submittedName>
        <fullName evidence="1">Nucleotidyl transferase AbiEii toxin, Type IV TA system</fullName>
    </submittedName>
</protein>
<dbReference type="OrthoDB" id="9796281at2"/>
<evidence type="ECO:0000313" key="2">
    <source>
        <dbReference type="Proteomes" id="UP000199469"/>
    </source>
</evidence>
<dbReference type="Gene3D" id="3.10.450.620">
    <property type="entry name" value="JHP933, nucleotidyltransferase-like core domain"/>
    <property type="match status" value="1"/>
</dbReference>
<dbReference type="GO" id="GO:0016740">
    <property type="term" value="F:transferase activity"/>
    <property type="evidence" value="ECO:0007669"/>
    <property type="project" value="UniProtKB-KW"/>
</dbReference>
<gene>
    <name evidence="1" type="ORF">SAMN05421841_1870</name>
</gene>
<dbReference type="InterPro" id="IPR014942">
    <property type="entry name" value="AbiEii"/>
</dbReference>
<dbReference type="EMBL" id="FOIU01000001">
    <property type="protein sequence ID" value="SEW25750.1"/>
    <property type="molecule type" value="Genomic_DNA"/>
</dbReference>
<dbReference type="STRING" id="356305.SAMN05421841_1870"/>